<sequence>MNLSDTVFLFLTETHFSELFMLGGPQGGWVAKIVPVNKSSVGLASEVLIARELNNLRHREDFRTEVFAKLLGLRAVRY</sequence>
<organism evidence="1 2">
    <name type="scientific">Amblyomma americanum</name>
    <name type="common">Lone star tick</name>
    <dbReference type="NCBI Taxonomy" id="6943"/>
    <lineage>
        <taxon>Eukaryota</taxon>
        <taxon>Metazoa</taxon>
        <taxon>Ecdysozoa</taxon>
        <taxon>Arthropoda</taxon>
        <taxon>Chelicerata</taxon>
        <taxon>Arachnida</taxon>
        <taxon>Acari</taxon>
        <taxon>Parasitiformes</taxon>
        <taxon>Ixodida</taxon>
        <taxon>Ixodoidea</taxon>
        <taxon>Ixodidae</taxon>
        <taxon>Amblyomminae</taxon>
        <taxon>Amblyomma</taxon>
    </lineage>
</organism>
<protein>
    <submittedName>
        <fullName evidence="1">Uncharacterized protein</fullName>
    </submittedName>
</protein>
<dbReference type="Proteomes" id="UP001321473">
    <property type="component" value="Unassembled WGS sequence"/>
</dbReference>
<comment type="caution">
    <text evidence="1">The sequence shown here is derived from an EMBL/GenBank/DDBJ whole genome shotgun (WGS) entry which is preliminary data.</text>
</comment>
<dbReference type="EMBL" id="JARKHS020024115">
    <property type="protein sequence ID" value="KAK8768342.1"/>
    <property type="molecule type" value="Genomic_DNA"/>
</dbReference>
<keyword evidence="2" id="KW-1185">Reference proteome</keyword>
<dbReference type="AlphaFoldDB" id="A0AAQ4E0V2"/>
<accession>A0AAQ4E0V2</accession>
<proteinExistence type="predicted"/>
<reference evidence="1 2" key="1">
    <citation type="journal article" date="2023" name="Arcadia Sci">
        <title>De novo assembly of a long-read Amblyomma americanum tick genome.</title>
        <authorList>
            <person name="Chou S."/>
            <person name="Poskanzer K.E."/>
            <person name="Rollins M."/>
            <person name="Thuy-Boun P.S."/>
        </authorList>
    </citation>
    <scope>NUCLEOTIDE SEQUENCE [LARGE SCALE GENOMIC DNA]</scope>
    <source>
        <strain evidence="1">F_SG_1</strain>
        <tissue evidence="1">Salivary glands</tissue>
    </source>
</reference>
<gene>
    <name evidence="1" type="ORF">V5799_015183</name>
</gene>
<evidence type="ECO:0000313" key="1">
    <source>
        <dbReference type="EMBL" id="KAK8768342.1"/>
    </source>
</evidence>
<evidence type="ECO:0000313" key="2">
    <source>
        <dbReference type="Proteomes" id="UP001321473"/>
    </source>
</evidence>
<name>A0AAQ4E0V2_AMBAM</name>